<dbReference type="Gene3D" id="3.90.550.10">
    <property type="entry name" value="Spore Coat Polysaccharide Biosynthesis Protein SpsA, Chain A"/>
    <property type="match status" value="1"/>
</dbReference>
<dbReference type="EMBL" id="CP060139">
    <property type="protein sequence ID" value="QNR22876.1"/>
    <property type="molecule type" value="Genomic_DNA"/>
</dbReference>
<dbReference type="PANTHER" id="PTHR22916">
    <property type="entry name" value="GLYCOSYLTRANSFERASE"/>
    <property type="match status" value="1"/>
</dbReference>
<dbReference type="GO" id="GO:0008417">
    <property type="term" value="F:fucosyltransferase activity"/>
    <property type="evidence" value="ECO:0007669"/>
    <property type="project" value="TreeGrafter"/>
</dbReference>
<dbReference type="SUPFAM" id="SSF53448">
    <property type="entry name" value="Nucleotide-diphospho-sugar transferases"/>
    <property type="match status" value="1"/>
</dbReference>
<protein>
    <submittedName>
        <fullName evidence="2">Glycosyltransferase family 2 protein</fullName>
    </submittedName>
</protein>
<keyword evidence="2" id="KW-0808">Transferase</keyword>
<dbReference type="AlphaFoldDB" id="A0A7H0VAX8"/>
<evidence type="ECO:0000313" key="3">
    <source>
        <dbReference type="Proteomes" id="UP000516305"/>
    </source>
</evidence>
<reference evidence="2 3" key="1">
    <citation type="submission" date="2020-08" db="EMBL/GenBank/DDBJ databases">
        <title>Croceimicrobium hydrocarbonivorans gen. nov., sp. nov., a novel marine bacterium isolated from a bacterial consortium that degrades polyethylene terephthalate.</title>
        <authorList>
            <person name="Liu R."/>
        </authorList>
    </citation>
    <scope>NUCLEOTIDE SEQUENCE [LARGE SCALE GENOMIC DNA]</scope>
    <source>
        <strain evidence="2 3">A20-9</strain>
    </source>
</reference>
<dbReference type="Proteomes" id="UP000516305">
    <property type="component" value="Chromosome"/>
</dbReference>
<dbReference type="InterPro" id="IPR001173">
    <property type="entry name" value="Glyco_trans_2-like"/>
</dbReference>
<evidence type="ECO:0000313" key="2">
    <source>
        <dbReference type="EMBL" id="QNR22876.1"/>
    </source>
</evidence>
<dbReference type="CDD" id="cd00761">
    <property type="entry name" value="Glyco_tranf_GTA_type"/>
    <property type="match status" value="1"/>
</dbReference>
<dbReference type="InterPro" id="IPR029044">
    <property type="entry name" value="Nucleotide-diphossugar_trans"/>
</dbReference>
<gene>
    <name evidence="2" type="ORF">H4K34_10855</name>
</gene>
<evidence type="ECO:0000259" key="1">
    <source>
        <dbReference type="Pfam" id="PF00535"/>
    </source>
</evidence>
<dbReference type="RefSeq" id="WP_210757444.1">
    <property type="nucleotide sequence ID" value="NZ_CP060139.1"/>
</dbReference>
<organism evidence="2 3">
    <name type="scientific">Croceimicrobium hydrocarbonivorans</name>
    <dbReference type="NCBI Taxonomy" id="2761580"/>
    <lineage>
        <taxon>Bacteria</taxon>
        <taxon>Pseudomonadati</taxon>
        <taxon>Bacteroidota</taxon>
        <taxon>Flavobacteriia</taxon>
        <taxon>Flavobacteriales</taxon>
        <taxon>Owenweeksiaceae</taxon>
        <taxon>Croceimicrobium</taxon>
    </lineage>
</organism>
<keyword evidence="3" id="KW-1185">Reference proteome</keyword>
<dbReference type="Pfam" id="PF00535">
    <property type="entry name" value="Glycos_transf_2"/>
    <property type="match status" value="1"/>
</dbReference>
<accession>A0A7H0VAX8</accession>
<name>A0A7H0VAX8_9FLAO</name>
<dbReference type="PANTHER" id="PTHR22916:SF69">
    <property type="entry name" value="BIFUNCTIONAL GLYCOSYLTRANSFERASE PGTA"/>
    <property type="match status" value="1"/>
</dbReference>
<proteinExistence type="predicted"/>
<sequence length="331" mass="38824">MPEVSLLMPFYTAEDFIAEALASLQQQSLEDWELIAVDDHSNDQSRKVIEAFAEKDPRIKLFLNPGQGILPALQLASKKARGTFIGRFDADDILPSDRLELMTKVLRGEKDKCIVTGLVQYFSDRPISKGYSRYQNWLNETNLNGESWEEIYRECVIASPNWLMRRSGFLAIGGFEGLQYPEDYDWCFRCYQQGFEVHCLTTTTLMWREHPHRTSRNSEHYQQKAFFRLKLQRFIEWEAFEELILWGSGRKARLTAALLRDMGIRFRWMDLEPDKFLDGIQGHPIEDYRKIESHQGLKLLIGVYPNPAEKKDLEDFLISRNLQKGTDYWYL</sequence>
<feature type="domain" description="Glycosyltransferase 2-like" evidence="1">
    <location>
        <begin position="5"/>
        <end position="168"/>
    </location>
</feature>
<dbReference type="KEGG" id="chyd:H4K34_10855"/>